<comment type="caution">
    <text evidence="1">The sequence shown here is derived from an EMBL/GenBank/DDBJ whole genome shotgun (WGS) entry which is preliminary data.</text>
</comment>
<evidence type="ECO:0000313" key="2">
    <source>
        <dbReference type="Proteomes" id="UP000758168"/>
    </source>
</evidence>
<reference evidence="1 2" key="1">
    <citation type="submission" date="2021-03" db="EMBL/GenBank/DDBJ databases">
        <title>Sequencing the genomes of 1000 actinobacteria strains.</title>
        <authorList>
            <person name="Klenk H.-P."/>
        </authorList>
    </citation>
    <scope>NUCLEOTIDE SEQUENCE [LARGE SCALE GENOMIC DNA]</scope>
    <source>
        <strain evidence="1 2">DSM 12936</strain>
    </source>
</reference>
<dbReference type="RefSeq" id="WP_210055943.1">
    <property type="nucleotide sequence ID" value="NZ_JAGIOB010000001.1"/>
</dbReference>
<protein>
    <recommendedName>
        <fullName evidence="3">DUF4188 domain-containing protein</fullName>
    </recommendedName>
</protein>
<evidence type="ECO:0008006" key="3">
    <source>
        <dbReference type="Google" id="ProtNLM"/>
    </source>
</evidence>
<organism evidence="1 2">
    <name type="scientific">Microlunatus capsulatus</name>
    <dbReference type="NCBI Taxonomy" id="99117"/>
    <lineage>
        <taxon>Bacteria</taxon>
        <taxon>Bacillati</taxon>
        <taxon>Actinomycetota</taxon>
        <taxon>Actinomycetes</taxon>
        <taxon>Propionibacteriales</taxon>
        <taxon>Propionibacteriaceae</taxon>
        <taxon>Microlunatus</taxon>
    </lineage>
</organism>
<dbReference type="EMBL" id="JAGIOB010000001">
    <property type="protein sequence ID" value="MBP2417416.1"/>
    <property type="molecule type" value="Genomic_DNA"/>
</dbReference>
<keyword evidence="2" id="KW-1185">Reference proteome</keyword>
<evidence type="ECO:0000313" key="1">
    <source>
        <dbReference type="EMBL" id="MBP2417416.1"/>
    </source>
</evidence>
<dbReference type="InterPro" id="IPR025444">
    <property type="entry name" value="Monooxy_af470"/>
</dbReference>
<sequence>MPPIVPSRMTHDHEGELVVFLIGMRFNKPWRPDLWLPVFAAMPKMLAELSRDRESGLLGFRVLLGSGGPTVVQYWSSAEKLYAYAAQPDAEHRPAWSAFNRRARAVPGAVGIWHETYVVERAESVYVATPPMGLAAATGSVPVGRRGETAAERLRGRAGNAAAA</sequence>
<gene>
    <name evidence="1" type="ORF">JOF54_002338</name>
</gene>
<dbReference type="Proteomes" id="UP000758168">
    <property type="component" value="Unassembled WGS sequence"/>
</dbReference>
<dbReference type="Pfam" id="PF13826">
    <property type="entry name" value="Monooxy_af470-like"/>
    <property type="match status" value="1"/>
</dbReference>
<accession>A0ABS4Z8P5</accession>
<name>A0ABS4Z8P5_9ACTN</name>
<proteinExistence type="predicted"/>